<reference evidence="4" key="1">
    <citation type="journal article" date="2019" name="Int. J. Syst. Evol. Microbiol.">
        <title>The Global Catalogue of Microorganisms (GCM) 10K type strain sequencing project: providing services to taxonomists for standard genome sequencing and annotation.</title>
        <authorList>
            <consortium name="The Broad Institute Genomics Platform"/>
            <consortium name="The Broad Institute Genome Sequencing Center for Infectious Disease"/>
            <person name="Wu L."/>
            <person name="Ma J."/>
        </authorList>
    </citation>
    <scope>NUCLEOTIDE SEQUENCE [LARGE SCALE GENOMIC DNA]</scope>
    <source>
        <strain evidence="4">KCTC 23298</strain>
    </source>
</reference>
<organism evidence="3 4">
    <name type="scientific">Gemmobacter nanjingensis</name>
    <dbReference type="NCBI Taxonomy" id="488454"/>
    <lineage>
        <taxon>Bacteria</taxon>
        <taxon>Pseudomonadati</taxon>
        <taxon>Pseudomonadota</taxon>
        <taxon>Alphaproteobacteria</taxon>
        <taxon>Rhodobacterales</taxon>
        <taxon>Paracoccaceae</taxon>
        <taxon>Gemmobacter</taxon>
    </lineage>
</organism>
<dbReference type="RefSeq" id="WP_189383142.1">
    <property type="nucleotide sequence ID" value="NZ_BMYI01000054.1"/>
</dbReference>
<evidence type="ECO:0000256" key="2">
    <source>
        <dbReference type="SAM" id="Phobius"/>
    </source>
</evidence>
<proteinExistence type="predicted"/>
<evidence type="ECO:0000313" key="4">
    <source>
        <dbReference type="Proteomes" id="UP000658305"/>
    </source>
</evidence>
<accession>A0ABQ3FV58</accession>
<dbReference type="Proteomes" id="UP000658305">
    <property type="component" value="Unassembled WGS sequence"/>
</dbReference>
<gene>
    <name evidence="3" type="ORF">GCM10007291_50040</name>
</gene>
<evidence type="ECO:0000313" key="3">
    <source>
        <dbReference type="EMBL" id="GHC42174.1"/>
    </source>
</evidence>
<evidence type="ECO:0008006" key="5">
    <source>
        <dbReference type="Google" id="ProtNLM"/>
    </source>
</evidence>
<dbReference type="Pfam" id="PF03597">
    <property type="entry name" value="FixS"/>
    <property type="match status" value="1"/>
</dbReference>
<protein>
    <recommendedName>
        <fullName evidence="5">Cytochrome oxidase maturation protein, cbb3-type</fullName>
    </recommendedName>
</protein>
<dbReference type="NCBIfam" id="TIGR00847">
    <property type="entry name" value="ccoS"/>
    <property type="match status" value="1"/>
</dbReference>
<dbReference type="InterPro" id="IPR004714">
    <property type="entry name" value="Cyt_oxidase_maturation_cbb3"/>
</dbReference>
<evidence type="ECO:0000256" key="1">
    <source>
        <dbReference type="SAM" id="MobiDB-lite"/>
    </source>
</evidence>
<keyword evidence="2" id="KW-0472">Membrane</keyword>
<feature type="region of interest" description="Disordered" evidence="1">
    <location>
        <begin position="45"/>
        <end position="68"/>
    </location>
</feature>
<keyword evidence="2" id="KW-1133">Transmembrane helix</keyword>
<feature type="transmembrane region" description="Helical" evidence="2">
    <location>
        <begin position="6"/>
        <end position="25"/>
    </location>
</feature>
<feature type="compositionally biased region" description="Basic and acidic residues" evidence="1">
    <location>
        <begin position="49"/>
        <end position="68"/>
    </location>
</feature>
<sequence>MTIGFLIPLSIGMGLAGLVAFFWALRNGQFSDPEGDACRVLIPHPPLQGDRHARLASDPDHEDPGRRI</sequence>
<name>A0ABQ3FV58_9RHOB</name>
<dbReference type="EMBL" id="BMYI01000054">
    <property type="protein sequence ID" value="GHC42174.1"/>
    <property type="molecule type" value="Genomic_DNA"/>
</dbReference>
<comment type="caution">
    <text evidence="3">The sequence shown here is derived from an EMBL/GenBank/DDBJ whole genome shotgun (WGS) entry which is preliminary data.</text>
</comment>
<keyword evidence="4" id="KW-1185">Reference proteome</keyword>
<keyword evidence="2" id="KW-0812">Transmembrane</keyword>